<dbReference type="Proteomes" id="UP001239111">
    <property type="component" value="Chromosome 2"/>
</dbReference>
<evidence type="ECO:0000313" key="1">
    <source>
        <dbReference type="EMBL" id="KAJ8676248.1"/>
    </source>
</evidence>
<evidence type="ECO:0000313" key="2">
    <source>
        <dbReference type="Proteomes" id="UP001239111"/>
    </source>
</evidence>
<gene>
    <name evidence="1" type="ORF">QAD02_012034</name>
</gene>
<organism evidence="1 2">
    <name type="scientific">Eretmocerus hayati</name>
    <dbReference type="NCBI Taxonomy" id="131215"/>
    <lineage>
        <taxon>Eukaryota</taxon>
        <taxon>Metazoa</taxon>
        <taxon>Ecdysozoa</taxon>
        <taxon>Arthropoda</taxon>
        <taxon>Hexapoda</taxon>
        <taxon>Insecta</taxon>
        <taxon>Pterygota</taxon>
        <taxon>Neoptera</taxon>
        <taxon>Endopterygota</taxon>
        <taxon>Hymenoptera</taxon>
        <taxon>Apocrita</taxon>
        <taxon>Proctotrupomorpha</taxon>
        <taxon>Chalcidoidea</taxon>
        <taxon>Aphelinidae</taxon>
        <taxon>Aphelininae</taxon>
        <taxon>Eretmocerus</taxon>
    </lineage>
</organism>
<sequence>MQQRCICTCAKLQAAYKQVGRFVNKVLSSDKTKRSFKRPSSHQNQELFQGPKTLKTSETHQTRRQNVLNQIFMKHVTDLLSTGEVAPQLLERNFEITGVQVSTDYSVVNVSWAAPTKIDDDEQETTEEILRKAAGHLQHELSRLRVIGLVPPINFVRDKKYALIRDVDSILSQIDFGADYVPTTYVHSQKDVPTLITSLSPEVKERLSKMESKNGEEVTEEEEEEYEIEVPEMRQDVIGFDHSTVMKKVRGSLNKARDAHQRRMLNLSPELTQPAVDPVTSDEVASFLSKKEETALFDEFLKKRLLDEKRRQRAMPLLQSKRQDEEAMSRILNEEYEDDLDISDNSQEDYEDENSYR</sequence>
<accession>A0ACC2NZD9</accession>
<comment type="caution">
    <text evidence="1">The sequence shown here is derived from an EMBL/GenBank/DDBJ whole genome shotgun (WGS) entry which is preliminary data.</text>
</comment>
<keyword evidence="2" id="KW-1185">Reference proteome</keyword>
<protein>
    <submittedName>
        <fullName evidence="1">Uncharacterized protein</fullName>
    </submittedName>
</protein>
<reference evidence="1" key="1">
    <citation type="submission" date="2023-04" db="EMBL/GenBank/DDBJ databases">
        <title>A chromosome-level genome assembly of the parasitoid wasp Eretmocerus hayati.</title>
        <authorList>
            <person name="Zhong Y."/>
            <person name="Liu S."/>
            <person name="Liu Y."/>
        </authorList>
    </citation>
    <scope>NUCLEOTIDE SEQUENCE</scope>
    <source>
        <strain evidence="1">ZJU_SS_LIU_2023</strain>
    </source>
</reference>
<proteinExistence type="predicted"/>
<name>A0ACC2NZD9_9HYME</name>
<dbReference type="EMBL" id="CM056742">
    <property type="protein sequence ID" value="KAJ8676248.1"/>
    <property type="molecule type" value="Genomic_DNA"/>
</dbReference>